<accession>A0AAP3ENH1</accession>
<feature type="non-terminal residue" evidence="1">
    <location>
        <position position="1"/>
    </location>
</feature>
<dbReference type="Proteomes" id="UP001208624">
    <property type="component" value="Unassembled WGS sequence"/>
</dbReference>
<dbReference type="GO" id="GO:0016740">
    <property type="term" value="F:transferase activity"/>
    <property type="evidence" value="ECO:0007669"/>
    <property type="project" value="UniProtKB-KW"/>
</dbReference>
<dbReference type="EMBL" id="JAOVKC010001266">
    <property type="protein sequence ID" value="MCV5626172.1"/>
    <property type="molecule type" value="Genomic_DNA"/>
</dbReference>
<proteinExistence type="predicted"/>
<feature type="non-terminal residue" evidence="1">
    <location>
        <position position="85"/>
    </location>
</feature>
<evidence type="ECO:0000313" key="2">
    <source>
        <dbReference type="Proteomes" id="UP001208624"/>
    </source>
</evidence>
<protein>
    <submittedName>
        <fullName evidence="1">Glycosyl transferase family 1</fullName>
    </submittedName>
</protein>
<name>A0AAP3ENH1_ECOLX</name>
<sequence>SGTSFSKKLAVPDSGNFRVGLFAAMFSWYKNPFPQLLAIGSLKGCELVTNLHLENNMKWITSNIKLTALSENLNNKRFIELLSRL</sequence>
<evidence type="ECO:0000313" key="1">
    <source>
        <dbReference type="EMBL" id="MCV5626172.1"/>
    </source>
</evidence>
<gene>
    <name evidence="1" type="ORF">OFN31_31570</name>
</gene>
<dbReference type="AlphaFoldDB" id="A0AAP3ENH1"/>
<keyword evidence="1" id="KW-0808">Transferase</keyword>
<reference evidence="1" key="1">
    <citation type="submission" date="2023-06" db="EMBL/GenBank/DDBJ databases">
        <title>Deciphering the underlying mechanisms mediating the transmission of blaNDM gene from human to animals in China.</title>
        <authorList>
            <person name="Chen K."/>
            <person name="Chen S."/>
        </authorList>
    </citation>
    <scope>NUCLEOTIDE SEQUENCE</scope>
    <source>
        <strain evidence="1">1199</strain>
    </source>
</reference>
<comment type="caution">
    <text evidence="1">The sequence shown here is derived from an EMBL/GenBank/DDBJ whole genome shotgun (WGS) entry which is preliminary data.</text>
</comment>
<organism evidence="1 2">
    <name type="scientific">Escherichia coli</name>
    <dbReference type="NCBI Taxonomy" id="562"/>
    <lineage>
        <taxon>Bacteria</taxon>
        <taxon>Pseudomonadati</taxon>
        <taxon>Pseudomonadota</taxon>
        <taxon>Gammaproteobacteria</taxon>
        <taxon>Enterobacterales</taxon>
        <taxon>Enterobacteriaceae</taxon>
        <taxon>Escherichia</taxon>
    </lineage>
</organism>